<feature type="transmembrane region" description="Helical" evidence="2">
    <location>
        <begin position="206"/>
        <end position="224"/>
    </location>
</feature>
<keyword evidence="2" id="KW-0472">Membrane</keyword>
<feature type="transmembrane region" description="Helical" evidence="2">
    <location>
        <begin position="76"/>
        <end position="96"/>
    </location>
</feature>
<keyword evidence="2" id="KW-1133">Transmembrane helix</keyword>
<evidence type="ECO:0000256" key="2">
    <source>
        <dbReference type="SAM" id="Phobius"/>
    </source>
</evidence>
<organism evidence="4 5">
    <name type="scientific">Bifidobacterium colobi</name>
    <dbReference type="NCBI Taxonomy" id="2809026"/>
    <lineage>
        <taxon>Bacteria</taxon>
        <taxon>Bacillati</taxon>
        <taxon>Actinomycetota</taxon>
        <taxon>Actinomycetes</taxon>
        <taxon>Bifidobacteriales</taxon>
        <taxon>Bifidobacteriaceae</taxon>
        <taxon>Bifidobacterium</taxon>
    </lineage>
</organism>
<dbReference type="PANTHER" id="PTHR23028">
    <property type="entry name" value="ACETYLTRANSFERASE"/>
    <property type="match status" value="1"/>
</dbReference>
<sequence length="632" mass="68872">MSSAVHSRYVGLNGIKGLAIIAIVLYHTQQQLLPGGFYGVDVFFTVSGFLIGVSLLRSLFDTGSLNLERYIPKRAARLYPALFLLVPMIVTIGWLLDRDILVGIRNQLITVLLGCYNWYAIASGQSYFDQMQPQVFRHLWFIGVLMQFYVIVPLIVWIMWLIQRARASMLLPLMLPLLLAAASGGAMWLLYQPGNDPTRVYFGTDTHSFGLMLGIALAWLMVMYEQRHPRIPQTIHTVPSPDGSVIPIAVPQMVQSLRVSIYRAVAPVFAFLSLIALVALTIAGKQDDFAFRGGTLIASALAILLIAGTICQDSWMQDLMVFRPLAGLGKYSYGIYVWHWPLWIISLALAPQLIPVPGPWPLVMTAILTAAATTMSWLLVEKPAGTRSALFVVLPIHNPTVGHIIRAVIVDVLLVASVFGCVHGVMNAPTKTAMQLQLESQARQLEKEQQRTGDLLRGTVPQPPKPKYTMPTGDEITAVGDSVMLASSQGLSNVFPNIQIDAAVSRSMIAGASIIRTDVASGSLRKWVLVGLGTNTAANSAQLDDIYNQLGPDRVMVLVNAHGDRSWIGPTNQVLADYAAQHSGNVILVDWDAAVSANPQVLGSDGIHPSAGSDLYAQTVKKTIADWIAGKH</sequence>
<dbReference type="EMBL" id="JAFEJU010000003">
    <property type="protein sequence ID" value="MBT1174813.1"/>
    <property type="molecule type" value="Genomic_DNA"/>
</dbReference>
<accession>A0ABS5UUP4</accession>
<reference evidence="4 5" key="1">
    <citation type="journal article" date="2021" name="Environ. Microbiol.">
        <title>Genetic insights into the dark matter of the mammalian gut microbiota through targeted genome reconstruction.</title>
        <authorList>
            <person name="Lugli G.A."/>
            <person name="Alessandri G."/>
            <person name="Milani C."/>
            <person name="Viappiani A."/>
            <person name="Fontana F."/>
            <person name="Tarracchini C."/>
            <person name="Mancabelli L."/>
            <person name="Argentini C."/>
            <person name="Ruiz L."/>
            <person name="Margolles A."/>
            <person name="van Sinderen D."/>
            <person name="Turroni F."/>
            <person name="Ventura M."/>
        </authorList>
    </citation>
    <scope>NUCLEOTIDE SEQUENCE [LARGE SCALE GENOMIC DNA]</scope>
    <source>
        <strain evidence="4 5">LC6</strain>
    </source>
</reference>
<evidence type="ECO:0000313" key="5">
    <source>
        <dbReference type="Proteomes" id="UP000711736"/>
    </source>
</evidence>
<feature type="transmembrane region" description="Helical" evidence="2">
    <location>
        <begin position="360"/>
        <end position="380"/>
    </location>
</feature>
<feature type="transmembrane region" description="Helical" evidence="2">
    <location>
        <begin position="261"/>
        <end position="283"/>
    </location>
</feature>
<evidence type="ECO:0000313" key="4">
    <source>
        <dbReference type="EMBL" id="MBT1174813.1"/>
    </source>
</evidence>
<feature type="transmembrane region" description="Helical" evidence="2">
    <location>
        <begin position="140"/>
        <end position="162"/>
    </location>
</feature>
<dbReference type="RefSeq" id="WP_214376059.1">
    <property type="nucleotide sequence ID" value="NZ_JAFEJU010000003.1"/>
</dbReference>
<dbReference type="InterPro" id="IPR050879">
    <property type="entry name" value="Acyltransferase_3"/>
</dbReference>
<dbReference type="Pfam" id="PF01757">
    <property type="entry name" value="Acyl_transf_3"/>
    <property type="match status" value="1"/>
</dbReference>
<feature type="transmembrane region" description="Helical" evidence="2">
    <location>
        <begin position="6"/>
        <end position="26"/>
    </location>
</feature>
<feature type="transmembrane region" description="Helical" evidence="2">
    <location>
        <begin position="401"/>
        <end position="426"/>
    </location>
</feature>
<dbReference type="SUPFAM" id="SSF52266">
    <property type="entry name" value="SGNH hydrolase"/>
    <property type="match status" value="1"/>
</dbReference>
<evidence type="ECO:0000259" key="3">
    <source>
        <dbReference type="Pfam" id="PF01757"/>
    </source>
</evidence>
<name>A0ABS5UUP4_9BIFI</name>
<feature type="transmembrane region" description="Helical" evidence="2">
    <location>
        <begin position="169"/>
        <end position="191"/>
    </location>
</feature>
<feature type="transmembrane region" description="Helical" evidence="2">
    <location>
        <begin position="331"/>
        <end position="354"/>
    </location>
</feature>
<dbReference type="PANTHER" id="PTHR23028:SF53">
    <property type="entry name" value="ACYL_TRANSF_3 DOMAIN-CONTAINING PROTEIN"/>
    <property type="match status" value="1"/>
</dbReference>
<proteinExistence type="predicted"/>
<feature type="transmembrane region" description="Helical" evidence="2">
    <location>
        <begin position="38"/>
        <end position="56"/>
    </location>
</feature>
<gene>
    <name evidence="4" type="ORF">JS530_04735</name>
</gene>
<comment type="caution">
    <text evidence="4">The sequence shown here is derived from an EMBL/GenBank/DDBJ whole genome shotgun (WGS) entry which is preliminary data.</text>
</comment>
<keyword evidence="2" id="KW-0812">Transmembrane</keyword>
<dbReference type="CDD" id="cd01840">
    <property type="entry name" value="SGNH_hydrolase_yrhL_like"/>
    <property type="match status" value="1"/>
</dbReference>
<feature type="transmembrane region" description="Helical" evidence="2">
    <location>
        <begin position="108"/>
        <end position="128"/>
    </location>
</feature>
<keyword evidence="5" id="KW-1185">Reference proteome</keyword>
<feature type="domain" description="Acyltransferase 3" evidence="3">
    <location>
        <begin position="10"/>
        <end position="379"/>
    </location>
</feature>
<feature type="transmembrane region" description="Helical" evidence="2">
    <location>
        <begin position="289"/>
        <end position="310"/>
    </location>
</feature>
<feature type="region of interest" description="Disordered" evidence="1">
    <location>
        <begin position="447"/>
        <end position="471"/>
    </location>
</feature>
<evidence type="ECO:0000256" key="1">
    <source>
        <dbReference type="SAM" id="MobiDB-lite"/>
    </source>
</evidence>
<dbReference type="Proteomes" id="UP000711736">
    <property type="component" value="Unassembled WGS sequence"/>
</dbReference>
<dbReference type="InterPro" id="IPR002656">
    <property type="entry name" value="Acyl_transf_3_dom"/>
</dbReference>
<protein>
    <submittedName>
        <fullName evidence="4">Acetyltransferase</fullName>
    </submittedName>
</protein>